<comment type="similarity">
    <text evidence="5">Belongs to the SAT4 family.</text>
</comment>
<comment type="caution">
    <text evidence="9">The sequence shown here is derived from an EMBL/GenBank/DDBJ whole genome shotgun (WGS) entry which is preliminary data.</text>
</comment>
<dbReference type="Proteomes" id="UP001273166">
    <property type="component" value="Unassembled WGS sequence"/>
</dbReference>
<keyword evidence="2 7" id="KW-0812">Transmembrane</keyword>
<dbReference type="PANTHER" id="PTHR33048">
    <property type="entry name" value="PTH11-LIKE INTEGRAL MEMBRANE PROTEIN (AFU_ORTHOLOGUE AFUA_5G11245)"/>
    <property type="match status" value="1"/>
</dbReference>
<evidence type="ECO:0000313" key="10">
    <source>
        <dbReference type="Proteomes" id="UP001273166"/>
    </source>
</evidence>
<evidence type="ECO:0000256" key="1">
    <source>
        <dbReference type="ARBA" id="ARBA00004141"/>
    </source>
</evidence>
<dbReference type="EMBL" id="JAUDZG010000007">
    <property type="protein sequence ID" value="KAK3302661.1"/>
    <property type="molecule type" value="Genomic_DNA"/>
</dbReference>
<evidence type="ECO:0000256" key="7">
    <source>
        <dbReference type="SAM" id="Phobius"/>
    </source>
</evidence>
<organism evidence="9 10">
    <name type="scientific">Chaetomium strumarium</name>
    <dbReference type="NCBI Taxonomy" id="1170767"/>
    <lineage>
        <taxon>Eukaryota</taxon>
        <taxon>Fungi</taxon>
        <taxon>Dikarya</taxon>
        <taxon>Ascomycota</taxon>
        <taxon>Pezizomycotina</taxon>
        <taxon>Sordariomycetes</taxon>
        <taxon>Sordariomycetidae</taxon>
        <taxon>Sordariales</taxon>
        <taxon>Chaetomiaceae</taxon>
        <taxon>Chaetomium</taxon>
    </lineage>
</organism>
<feature type="domain" description="Rhodopsin" evidence="8">
    <location>
        <begin position="43"/>
        <end position="287"/>
    </location>
</feature>
<feature type="transmembrane region" description="Helical" evidence="7">
    <location>
        <begin position="191"/>
        <end position="210"/>
    </location>
</feature>
<feature type="transmembrane region" description="Helical" evidence="7">
    <location>
        <begin position="142"/>
        <end position="162"/>
    </location>
</feature>
<evidence type="ECO:0000256" key="4">
    <source>
        <dbReference type="ARBA" id="ARBA00023136"/>
    </source>
</evidence>
<feature type="transmembrane region" description="Helical" evidence="7">
    <location>
        <begin position="262"/>
        <end position="282"/>
    </location>
</feature>
<keyword evidence="10" id="KW-1185">Reference proteome</keyword>
<dbReference type="Pfam" id="PF20684">
    <property type="entry name" value="Fung_rhodopsin"/>
    <property type="match status" value="1"/>
</dbReference>
<keyword evidence="3 7" id="KW-1133">Transmembrane helix</keyword>
<evidence type="ECO:0000256" key="3">
    <source>
        <dbReference type="ARBA" id="ARBA00022989"/>
    </source>
</evidence>
<evidence type="ECO:0000256" key="5">
    <source>
        <dbReference type="ARBA" id="ARBA00038359"/>
    </source>
</evidence>
<feature type="transmembrane region" description="Helical" evidence="7">
    <location>
        <begin position="53"/>
        <end position="71"/>
    </location>
</feature>
<dbReference type="InterPro" id="IPR049326">
    <property type="entry name" value="Rhodopsin_dom_fungi"/>
</dbReference>
<comment type="subcellular location">
    <subcellularLocation>
        <location evidence="1">Membrane</location>
        <topology evidence="1">Multi-pass membrane protein</topology>
    </subcellularLocation>
</comment>
<dbReference type="InterPro" id="IPR052337">
    <property type="entry name" value="SAT4-like"/>
</dbReference>
<feature type="transmembrane region" description="Helical" evidence="7">
    <location>
        <begin position="25"/>
        <end position="46"/>
    </location>
</feature>
<proteinExistence type="inferred from homology"/>
<gene>
    <name evidence="9" type="ORF">B0T15DRAFT_543577</name>
</gene>
<dbReference type="GO" id="GO:0016020">
    <property type="term" value="C:membrane"/>
    <property type="evidence" value="ECO:0007669"/>
    <property type="project" value="UniProtKB-SubCell"/>
</dbReference>
<dbReference type="AlphaFoldDB" id="A0AAJ0GMF2"/>
<feature type="compositionally biased region" description="Polar residues" evidence="6">
    <location>
        <begin position="313"/>
        <end position="333"/>
    </location>
</feature>
<evidence type="ECO:0000256" key="2">
    <source>
        <dbReference type="ARBA" id="ARBA00022692"/>
    </source>
</evidence>
<keyword evidence="4 7" id="KW-0472">Membrane</keyword>
<evidence type="ECO:0000259" key="8">
    <source>
        <dbReference type="Pfam" id="PF20684"/>
    </source>
</evidence>
<name>A0AAJ0GMF2_9PEZI</name>
<reference evidence="9" key="2">
    <citation type="submission" date="2023-06" db="EMBL/GenBank/DDBJ databases">
        <authorList>
            <consortium name="Lawrence Berkeley National Laboratory"/>
            <person name="Mondo S.J."/>
            <person name="Hensen N."/>
            <person name="Bonometti L."/>
            <person name="Westerberg I."/>
            <person name="Brannstrom I.O."/>
            <person name="Guillou S."/>
            <person name="Cros-Aarteil S."/>
            <person name="Calhoun S."/>
            <person name="Haridas S."/>
            <person name="Kuo A."/>
            <person name="Pangilinan J."/>
            <person name="Riley R."/>
            <person name="Labutti K."/>
            <person name="Andreopoulos B."/>
            <person name="Lipzen A."/>
            <person name="Chen C."/>
            <person name="Yanf M."/>
            <person name="Daum C."/>
            <person name="Ng V."/>
            <person name="Clum A."/>
            <person name="Steindorff A."/>
            <person name="Ohm R."/>
            <person name="Martin F."/>
            <person name="Silar P."/>
            <person name="Natvig D."/>
            <person name="Lalanne C."/>
            <person name="Gautier V."/>
            <person name="Ament-Velasquez S.L."/>
            <person name="Kruys A."/>
            <person name="Hutchinson M.I."/>
            <person name="Powell A.J."/>
            <person name="Barry K."/>
            <person name="Miller A.N."/>
            <person name="Grigoriev I.V."/>
            <person name="Debuchy R."/>
            <person name="Gladieux P."/>
            <person name="Thoren M.H."/>
            <person name="Johannesson H."/>
        </authorList>
    </citation>
    <scope>NUCLEOTIDE SEQUENCE</scope>
    <source>
        <strain evidence="9">CBS 333.67</strain>
    </source>
</reference>
<dbReference type="GeneID" id="87888834"/>
<protein>
    <recommendedName>
        <fullName evidence="8">Rhodopsin domain-containing protein</fullName>
    </recommendedName>
</protein>
<evidence type="ECO:0000256" key="6">
    <source>
        <dbReference type="SAM" id="MobiDB-lite"/>
    </source>
</evidence>
<reference evidence="9" key="1">
    <citation type="journal article" date="2023" name="Mol. Phylogenet. Evol.">
        <title>Genome-scale phylogeny and comparative genomics of the fungal order Sordariales.</title>
        <authorList>
            <person name="Hensen N."/>
            <person name="Bonometti L."/>
            <person name="Westerberg I."/>
            <person name="Brannstrom I.O."/>
            <person name="Guillou S."/>
            <person name="Cros-Aarteil S."/>
            <person name="Calhoun S."/>
            <person name="Haridas S."/>
            <person name="Kuo A."/>
            <person name="Mondo S."/>
            <person name="Pangilinan J."/>
            <person name="Riley R."/>
            <person name="LaButti K."/>
            <person name="Andreopoulos B."/>
            <person name="Lipzen A."/>
            <person name="Chen C."/>
            <person name="Yan M."/>
            <person name="Daum C."/>
            <person name="Ng V."/>
            <person name="Clum A."/>
            <person name="Steindorff A."/>
            <person name="Ohm R.A."/>
            <person name="Martin F."/>
            <person name="Silar P."/>
            <person name="Natvig D.O."/>
            <person name="Lalanne C."/>
            <person name="Gautier V."/>
            <person name="Ament-Velasquez S.L."/>
            <person name="Kruys A."/>
            <person name="Hutchinson M.I."/>
            <person name="Powell A.J."/>
            <person name="Barry K."/>
            <person name="Miller A.N."/>
            <person name="Grigoriev I.V."/>
            <person name="Debuchy R."/>
            <person name="Gladieux P."/>
            <person name="Hiltunen Thoren M."/>
            <person name="Johannesson H."/>
        </authorList>
    </citation>
    <scope>NUCLEOTIDE SEQUENCE</scope>
    <source>
        <strain evidence="9">CBS 333.67</strain>
    </source>
</reference>
<dbReference type="RefSeq" id="XP_062718441.1">
    <property type="nucleotide sequence ID" value="XM_062870005.1"/>
</dbReference>
<feature type="region of interest" description="Disordered" evidence="6">
    <location>
        <begin position="297"/>
        <end position="360"/>
    </location>
</feature>
<dbReference type="PANTHER" id="PTHR33048:SF163">
    <property type="entry name" value="INTEGRAL MEMBRANE PROTEIN (AFU_ORTHOLOGUE AFUA_8G05510)"/>
    <property type="match status" value="1"/>
</dbReference>
<feature type="transmembrane region" description="Helical" evidence="7">
    <location>
        <begin position="105"/>
        <end position="130"/>
    </location>
</feature>
<accession>A0AAJ0GMF2</accession>
<evidence type="ECO:0000313" key="9">
    <source>
        <dbReference type="EMBL" id="KAK3302661.1"/>
    </source>
</evidence>
<feature type="region of interest" description="Disordered" evidence="6">
    <location>
        <begin position="407"/>
        <end position="426"/>
    </location>
</feature>
<feature type="transmembrane region" description="Helical" evidence="7">
    <location>
        <begin position="222"/>
        <end position="242"/>
    </location>
</feature>
<sequence length="426" mass="47472">MADPSKPTAPVIPSPEDIAYNAGPGAIRAISIVMALTTAIVALRIWMRFHRRIGIGLDDWLIIAAWLVLWGEYVVGVKSISDGGIGRHLLVLMIDNPFILSRTMLWMYIGEILFFTCLALIKWSVLAMFYRIFPTRFMKRGYIILGSMTAAWWVAVLLVTIFQCTPVHKRWDLQAKGTCVNDNVFYISTNGVPNIVMDVMILVLPLFEIFKLQVSRAQKIAIACSFLVGWIVVISSIIKLKVMVDLYELGPTADVTYHLPPLIVWVLVEPCMGIISASLPPLRPLLTMFLRRTGLSKESQVSRGSPGRPTLVTFGQSSSRKKNNAGQFTTLMSVNDEDGGSQERLDGAGSEVPGWPQELRSSRSAVIRGGEGREQGQDPLPLQLPHQGGHIPLQSIAVTTEVVWNESHPPHHAPAENRQWQQRYQR</sequence>